<evidence type="ECO:0000256" key="6">
    <source>
        <dbReference type="ARBA" id="ARBA00022989"/>
    </source>
</evidence>
<proteinExistence type="inferred from homology"/>
<evidence type="ECO:0000313" key="13">
    <source>
        <dbReference type="Proteomes" id="UP000694402"/>
    </source>
</evidence>
<reference evidence="12" key="3">
    <citation type="submission" date="2025-09" db="UniProtKB">
        <authorList>
            <consortium name="Ensembl"/>
        </authorList>
    </citation>
    <scope>IDENTIFICATION</scope>
</reference>
<organism evidence="12 13">
    <name type="scientific">Oncorhynchus tshawytscha</name>
    <name type="common">Chinook salmon</name>
    <name type="synonym">Salmo tshawytscha</name>
    <dbReference type="NCBI Taxonomy" id="74940"/>
    <lineage>
        <taxon>Eukaryota</taxon>
        <taxon>Metazoa</taxon>
        <taxon>Chordata</taxon>
        <taxon>Craniata</taxon>
        <taxon>Vertebrata</taxon>
        <taxon>Euteleostomi</taxon>
        <taxon>Actinopterygii</taxon>
        <taxon>Neopterygii</taxon>
        <taxon>Teleostei</taxon>
        <taxon>Protacanthopterygii</taxon>
        <taxon>Salmoniformes</taxon>
        <taxon>Salmonidae</taxon>
        <taxon>Salmoninae</taxon>
        <taxon>Oncorhynchus</taxon>
    </lineage>
</organism>
<evidence type="ECO:0000256" key="1">
    <source>
        <dbReference type="ARBA" id="ARBA00004323"/>
    </source>
</evidence>
<comment type="similarity">
    <text evidence="2 11">Belongs to the sulfotransferase 2 family.</text>
</comment>
<evidence type="ECO:0000256" key="8">
    <source>
        <dbReference type="ARBA" id="ARBA00023136"/>
    </source>
</evidence>
<sequence length="130" mass="14846">FSPLYTANSVHRGCEVHGFYNVANSKGQACNTVRCTAHNDANQLRRLDSYDHAGVAERLCSYTKVLFVWEPLEGLVSAFHDKFESSNWYYHSAFGRPIISRYRANASLSALRTDDGVTFREFVQYLLDVR</sequence>
<evidence type="ECO:0000256" key="4">
    <source>
        <dbReference type="ARBA" id="ARBA00022692"/>
    </source>
</evidence>
<evidence type="ECO:0000256" key="9">
    <source>
        <dbReference type="ARBA" id="ARBA00023180"/>
    </source>
</evidence>
<dbReference type="Ensembl" id="ENSOTST00005184616.1">
    <property type="protein sequence ID" value="ENSOTSP00005127310.1"/>
    <property type="gene ID" value="ENSOTSG00005065690.1"/>
</dbReference>
<comment type="subcellular location">
    <subcellularLocation>
        <location evidence="1 11">Golgi apparatus membrane</location>
        <topology evidence="1 11">Single-pass type II membrane protein</topology>
    </subcellularLocation>
</comment>
<keyword evidence="6" id="KW-1133">Transmembrane helix</keyword>
<dbReference type="GeneTree" id="ENSGT00940000159100"/>
<keyword evidence="13" id="KW-1185">Reference proteome</keyword>
<evidence type="ECO:0000256" key="3">
    <source>
        <dbReference type="ARBA" id="ARBA00022679"/>
    </source>
</evidence>
<keyword evidence="10 11" id="KW-0119">Carbohydrate metabolism</keyword>
<dbReference type="Proteomes" id="UP000694402">
    <property type="component" value="Unassembled WGS sequence"/>
</dbReference>
<reference evidence="12" key="2">
    <citation type="submission" date="2025-08" db="UniProtKB">
        <authorList>
            <consortium name="Ensembl"/>
        </authorList>
    </citation>
    <scope>IDENTIFICATION</scope>
</reference>
<dbReference type="GO" id="GO:0000139">
    <property type="term" value="C:Golgi membrane"/>
    <property type="evidence" value="ECO:0007669"/>
    <property type="project" value="UniProtKB-SubCell"/>
</dbReference>
<name>A0AAZ3QG59_ONCTS</name>
<keyword evidence="7 11" id="KW-0333">Golgi apparatus</keyword>
<protein>
    <recommendedName>
        <fullName evidence="11">Carbohydrate sulfotransferase</fullName>
        <ecNumber evidence="11">2.8.2.-</ecNumber>
    </recommendedName>
</protein>
<dbReference type="InterPro" id="IPR005331">
    <property type="entry name" value="Sulfotransferase"/>
</dbReference>
<dbReference type="InterPro" id="IPR018011">
    <property type="entry name" value="Carb_sulfotrans_8-10"/>
</dbReference>
<keyword evidence="4" id="KW-0812">Transmembrane</keyword>
<reference evidence="13" key="1">
    <citation type="journal article" date="2018" name="PLoS ONE">
        <title>Chinook salmon (Oncorhynchus tshawytscha) genome and transcriptome.</title>
        <authorList>
            <person name="Christensen K.A."/>
            <person name="Leong J.S."/>
            <person name="Sakhrani D."/>
            <person name="Biagi C.A."/>
            <person name="Minkley D.R."/>
            <person name="Withler R.E."/>
            <person name="Rondeau E.B."/>
            <person name="Koop B.F."/>
            <person name="Devlin R.H."/>
        </authorList>
    </citation>
    <scope>NUCLEOTIDE SEQUENCE [LARGE SCALE GENOMIC DNA]</scope>
</reference>
<dbReference type="AlphaFoldDB" id="A0AAZ3QG59"/>
<evidence type="ECO:0000256" key="2">
    <source>
        <dbReference type="ARBA" id="ARBA00006339"/>
    </source>
</evidence>
<dbReference type="Pfam" id="PF03567">
    <property type="entry name" value="Sulfotransfer_2"/>
    <property type="match status" value="1"/>
</dbReference>
<keyword evidence="3 11" id="KW-0808">Transferase</keyword>
<dbReference type="PANTHER" id="PTHR12137">
    <property type="entry name" value="CARBOHYDRATE SULFOTRANSFERASE"/>
    <property type="match status" value="1"/>
</dbReference>
<dbReference type="PANTHER" id="PTHR12137:SF7">
    <property type="entry name" value="CARBOHYDRATE SULFOTRANSFERASE 8"/>
    <property type="match status" value="1"/>
</dbReference>
<keyword evidence="8" id="KW-0472">Membrane</keyword>
<keyword evidence="5 11" id="KW-0735">Signal-anchor</keyword>
<evidence type="ECO:0000256" key="11">
    <source>
        <dbReference type="RuleBase" id="RU364020"/>
    </source>
</evidence>
<evidence type="ECO:0000313" key="12">
    <source>
        <dbReference type="Ensembl" id="ENSOTSP00005127310.1"/>
    </source>
</evidence>
<dbReference type="EC" id="2.8.2.-" evidence="11"/>
<dbReference type="GO" id="GO:0030166">
    <property type="term" value="P:proteoglycan biosynthetic process"/>
    <property type="evidence" value="ECO:0007669"/>
    <property type="project" value="TreeGrafter"/>
</dbReference>
<evidence type="ECO:0000256" key="10">
    <source>
        <dbReference type="ARBA" id="ARBA00023277"/>
    </source>
</evidence>
<keyword evidence="9 11" id="KW-0325">Glycoprotein</keyword>
<evidence type="ECO:0000256" key="7">
    <source>
        <dbReference type="ARBA" id="ARBA00023034"/>
    </source>
</evidence>
<dbReference type="GO" id="GO:0016051">
    <property type="term" value="P:carbohydrate biosynthetic process"/>
    <property type="evidence" value="ECO:0007669"/>
    <property type="project" value="InterPro"/>
</dbReference>
<accession>A0AAZ3QG59</accession>
<evidence type="ECO:0000256" key="5">
    <source>
        <dbReference type="ARBA" id="ARBA00022968"/>
    </source>
</evidence>
<dbReference type="GO" id="GO:0008146">
    <property type="term" value="F:sulfotransferase activity"/>
    <property type="evidence" value="ECO:0007669"/>
    <property type="project" value="InterPro"/>
</dbReference>